<dbReference type="PROSITE" id="PS51379">
    <property type="entry name" value="4FE4S_FER_2"/>
    <property type="match status" value="2"/>
</dbReference>
<dbReference type="PANTHER" id="PTHR45138">
    <property type="entry name" value="REGULATORY COMPONENTS OF SENSORY TRANSDUCTION SYSTEM"/>
    <property type="match status" value="1"/>
</dbReference>
<dbReference type="InterPro" id="IPR043128">
    <property type="entry name" value="Rev_trsase/Diguanyl_cyclase"/>
</dbReference>
<dbReference type="InterPro" id="IPR009016">
    <property type="entry name" value="Fe_hydrogenase"/>
</dbReference>
<dbReference type="Pfam" id="PF02906">
    <property type="entry name" value="Fe_hyd_lg_C"/>
    <property type="match status" value="1"/>
</dbReference>
<dbReference type="Pfam" id="PF04060">
    <property type="entry name" value="FeS"/>
    <property type="match status" value="1"/>
</dbReference>
<dbReference type="SUPFAM" id="SSF54862">
    <property type="entry name" value="4Fe-4S ferredoxins"/>
    <property type="match status" value="1"/>
</dbReference>
<keyword evidence="4" id="KW-0411">Iron-sulfur</keyword>
<evidence type="ECO:0000256" key="1">
    <source>
        <dbReference type="ARBA" id="ARBA00022485"/>
    </source>
</evidence>
<protein>
    <submittedName>
        <fullName evidence="8">Diguanylate cyclase</fullName>
    </submittedName>
</protein>
<dbReference type="InterPro" id="IPR007202">
    <property type="entry name" value="4Fe-4S_dom"/>
</dbReference>
<dbReference type="GO" id="GO:0046872">
    <property type="term" value="F:metal ion binding"/>
    <property type="evidence" value="ECO:0007669"/>
    <property type="project" value="UniProtKB-KW"/>
</dbReference>
<dbReference type="FunFam" id="3.30.70.270:FF:000001">
    <property type="entry name" value="Diguanylate cyclase domain protein"/>
    <property type="match status" value="1"/>
</dbReference>
<name>A0A928A296_SELRU</name>
<dbReference type="GO" id="GO:0051539">
    <property type="term" value="F:4 iron, 4 sulfur cluster binding"/>
    <property type="evidence" value="ECO:0007669"/>
    <property type="project" value="UniProtKB-KW"/>
</dbReference>
<accession>A0A928A296</accession>
<dbReference type="AlphaFoldDB" id="A0A928A296"/>
<sequence>MSGRIFTIEEKCKACNKCIAVCPVDAANQVYRAYDRERKVAVGERYCISCGACIKACDHGARDYRDDTERFFEDLAAGETIHLVAAPAAQVNFPQLFRLFGWLKSLGVGNIYDVSLGADIATWAYLQAKKALHLDSMIAQPCPSIVNYCERYLPELLPSLAPIQSPLICLAIYLRQVEHLEGKIAFLSPCIAKADEIEDPNTGQQVAYNVTFDKLKQKLLAENIAIDQFPEVGFAGKNSGIGHVYSRPGGLSETVRLTNKDMWIRQLDSVRVSYPYLREYHNRQKEHKTVPELVEILNCRGGCNFGTGTDHCTALDDVDYKINARKRDKIAEQVTEKDEGTIYAIEQYFAETLAWQDFRREYTNRKIENGFFEDEDLEEIYIHLRKYTPESREINCHACGYGSCKRFAQAVKLGINVVENCISYERSGLLHDTLTPLLNHAGLEDALEQFLWKYQINELENVCVLMMDVDDFKQVNDSFGHDVGDEALRAVAQSILEHISRKDAAGRWGGDEFMIILSNTDFERAKEIAESIRESVRKSNVLPGGAIFTSSIGIAEAKKDDTPLTIFQRGDRALYNAKKFKKAQAK</sequence>
<dbReference type="InterPro" id="IPR004108">
    <property type="entry name" value="Fe_hydrogenase_lsu_C"/>
</dbReference>
<dbReference type="Proteomes" id="UP000761380">
    <property type="component" value="Unassembled WGS sequence"/>
</dbReference>
<dbReference type="Gene3D" id="3.40.950.10">
    <property type="entry name" value="Fe-only Hydrogenase (Larger Subunit), Chain L, domain 3"/>
    <property type="match status" value="1"/>
</dbReference>
<dbReference type="GO" id="GO:0043709">
    <property type="term" value="P:cell adhesion involved in single-species biofilm formation"/>
    <property type="evidence" value="ECO:0007669"/>
    <property type="project" value="TreeGrafter"/>
</dbReference>
<comment type="caution">
    <text evidence="8">The sequence shown here is derived from an EMBL/GenBank/DDBJ whole genome shotgun (WGS) entry which is preliminary data.</text>
</comment>
<dbReference type="Gene3D" id="1.10.15.40">
    <property type="entry name" value="Electron transport complex subunit B, putative Fe-S cluster"/>
    <property type="match status" value="1"/>
</dbReference>
<evidence type="ECO:0000259" key="6">
    <source>
        <dbReference type="PROSITE" id="PS51379"/>
    </source>
</evidence>
<evidence type="ECO:0000256" key="3">
    <source>
        <dbReference type="ARBA" id="ARBA00023004"/>
    </source>
</evidence>
<feature type="domain" description="4Fe-4S ferredoxin-type" evidence="6">
    <location>
        <begin position="38"/>
        <end position="67"/>
    </location>
</feature>
<reference evidence="8" key="1">
    <citation type="submission" date="2019-04" db="EMBL/GenBank/DDBJ databases">
        <title>Evolution of Biomass-Degrading Anaerobic Consortia Revealed by Metagenomics.</title>
        <authorList>
            <person name="Peng X."/>
        </authorList>
    </citation>
    <scope>NUCLEOTIDE SEQUENCE</scope>
    <source>
        <strain evidence="8">SIG240</strain>
    </source>
</reference>
<dbReference type="InterPro" id="IPR017896">
    <property type="entry name" value="4Fe4S_Fe-S-bd"/>
</dbReference>
<gene>
    <name evidence="8" type="ORF">E7201_10685</name>
</gene>
<feature type="domain" description="4Fe-4S ferredoxin-type" evidence="6">
    <location>
        <begin position="3"/>
        <end position="32"/>
    </location>
</feature>
<keyword evidence="2" id="KW-0479">Metal-binding</keyword>
<evidence type="ECO:0000256" key="2">
    <source>
        <dbReference type="ARBA" id="ARBA00022723"/>
    </source>
</evidence>
<dbReference type="GO" id="GO:0005886">
    <property type="term" value="C:plasma membrane"/>
    <property type="evidence" value="ECO:0007669"/>
    <property type="project" value="TreeGrafter"/>
</dbReference>
<dbReference type="Gene3D" id="3.30.70.20">
    <property type="match status" value="1"/>
</dbReference>
<evidence type="ECO:0000259" key="5">
    <source>
        <dbReference type="PROSITE" id="PS50887"/>
    </source>
</evidence>
<dbReference type="PROSITE" id="PS50887">
    <property type="entry name" value="GGDEF"/>
    <property type="match status" value="1"/>
</dbReference>
<dbReference type="PROSITE" id="PS51656">
    <property type="entry name" value="4FE4S"/>
    <property type="match status" value="1"/>
</dbReference>
<keyword evidence="1" id="KW-0004">4Fe-4S</keyword>
<proteinExistence type="predicted"/>
<dbReference type="InterPro" id="IPR000160">
    <property type="entry name" value="GGDEF_dom"/>
</dbReference>
<evidence type="ECO:0000313" key="8">
    <source>
        <dbReference type="EMBL" id="MBE6093607.1"/>
    </source>
</evidence>
<dbReference type="Gene3D" id="3.30.70.270">
    <property type="match status" value="1"/>
</dbReference>
<feature type="domain" description="4Fe-4S" evidence="7">
    <location>
        <begin position="376"/>
        <end position="438"/>
    </location>
</feature>
<dbReference type="Pfam" id="PF13237">
    <property type="entry name" value="Fer4_10"/>
    <property type="match status" value="1"/>
</dbReference>
<dbReference type="CDD" id="cd01949">
    <property type="entry name" value="GGDEF"/>
    <property type="match status" value="1"/>
</dbReference>
<evidence type="ECO:0000256" key="4">
    <source>
        <dbReference type="ARBA" id="ARBA00023014"/>
    </source>
</evidence>
<dbReference type="PANTHER" id="PTHR45138:SF9">
    <property type="entry name" value="DIGUANYLATE CYCLASE DGCM-RELATED"/>
    <property type="match status" value="1"/>
</dbReference>
<dbReference type="Pfam" id="PF00990">
    <property type="entry name" value="GGDEF"/>
    <property type="match status" value="1"/>
</dbReference>
<keyword evidence="3" id="KW-0408">Iron</keyword>
<dbReference type="GO" id="GO:0052621">
    <property type="term" value="F:diguanylate cyclase activity"/>
    <property type="evidence" value="ECO:0007669"/>
    <property type="project" value="TreeGrafter"/>
</dbReference>
<dbReference type="InterPro" id="IPR029787">
    <property type="entry name" value="Nucleotide_cyclase"/>
</dbReference>
<dbReference type="GO" id="GO:1902201">
    <property type="term" value="P:negative regulation of bacterial-type flagellum-dependent cell motility"/>
    <property type="evidence" value="ECO:0007669"/>
    <property type="project" value="TreeGrafter"/>
</dbReference>
<dbReference type="SUPFAM" id="SSF53920">
    <property type="entry name" value="Fe-only hydrogenase"/>
    <property type="match status" value="1"/>
</dbReference>
<dbReference type="InterPro" id="IPR050469">
    <property type="entry name" value="Diguanylate_Cyclase"/>
</dbReference>
<dbReference type="NCBIfam" id="TIGR00254">
    <property type="entry name" value="GGDEF"/>
    <property type="match status" value="1"/>
</dbReference>
<organism evidence="8 9">
    <name type="scientific">Selenomonas ruminantium</name>
    <dbReference type="NCBI Taxonomy" id="971"/>
    <lineage>
        <taxon>Bacteria</taxon>
        <taxon>Bacillati</taxon>
        <taxon>Bacillota</taxon>
        <taxon>Negativicutes</taxon>
        <taxon>Selenomonadales</taxon>
        <taxon>Selenomonadaceae</taxon>
        <taxon>Selenomonas</taxon>
    </lineage>
</organism>
<evidence type="ECO:0000259" key="7">
    <source>
        <dbReference type="PROSITE" id="PS51656"/>
    </source>
</evidence>
<dbReference type="SUPFAM" id="SSF55073">
    <property type="entry name" value="Nucleotide cyclase"/>
    <property type="match status" value="1"/>
</dbReference>
<dbReference type="EMBL" id="SVBY01000108">
    <property type="protein sequence ID" value="MBE6093607.1"/>
    <property type="molecule type" value="Genomic_DNA"/>
</dbReference>
<dbReference type="SMART" id="SM00267">
    <property type="entry name" value="GGDEF"/>
    <property type="match status" value="1"/>
</dbReference>
<evidence type="ECO:0000313" key="9">
    <source>
        <dbReference type="Proteomes" id="UP000761380"/>
    </source>
</evidence>
<feature type="domain" description="GGDEF" evidence="5">
    <location>
        <begin position="460"/>
        <end position="586"/>
    </location>
</feature>